<reference evidence="2 3" key="1">
    <citation type="submission" date="2018-11" db="EMBL/GenBank/DDBJ databases">
        <authorList>
            <consortium name="Pathogen Informatics"/>
        </authorList>
    </citation>
    <scope>NUCLEOTIDE SEQUENCE [LARGE SCALE GENOMIC DNA]</scope>
</reference>
<dbReference type="WBParaSite" id="HPBE_0000092401-mRNA-1">
    <property type="protein sequence ID" value="HPBE_0000092401-mRNA-1"/>
    <property type="gene ID" value="HPBE_0000092401"/>
</dbReference>
<gene>
    <name evidence="2" type="ORF">HPBE_LOCUS925</name>
</gene>
<protein>
    <submittedName>
        <fullName evidence="2 4">Uncharacterized protein</fullName>
    </submittedName>
</protein>
<dbReference type="EMBL" id="UZAH01000849">
    <property type="protein sequence ID" value="VDO19307.1"/>
    <property type="molecule type" value="Genomic_DNA"/>
</dbReference>
<accession>A0A183F432</accession>
<evidence type="ECO:0000256" key="1">
    <source>
        <dbReference type="SAM" id="MobiDB-lite"/>
    </source>
</evidence>
<dbReference type="AlphaFoldDB" id="A0A183F432"/>
<accession>A0A3P7UAH3</accession>
<name>A0A183F432_HELPZ</name>
<feature type="region of interest" description="Disordered" evidence="1">
    <location>
        <begin position="104"/>
        <end position="128"/>
    </location>
</feature>
<keyword evidence="3" id="KW-1185">Reference proteome</keyword>
<feature type="compositionally biased region" description="Basic and acidic residues" evidence="1">
    <location>
        <begin position="62"/>
        <end position="76"/>
    </location>
</feature>
<organism evidence="3 4">
    <name type="scientific">Heligmosomoides polygyrus</name>
    <name type="common">Parasitic roundworm</name>
    <dbReference type="NCBI Taxonomy" id="6339"/>
    <lineage>
        <taxon>Eukaryota</taxon>
        <taxon>Metazoa</taxon>
        <taxon>Ecdysozoa</taxon>
        <taxon>Nematoda</taxon>
        <taxon>Chromadorea</taxon>
        <taxon>Rhabditida</taxon>
        <taxon>Rhabditina</taxon>
        <taxon>Rhabditomorpha</taxon>
        <taxon>Strongyloidea</taxon>
        <taxon>Heligmosomidae</taxon>
        <taxon>Heligmosomoides</taxon>
    </lineage>
</organism>
<dbReference type="Proteomes" id="UP000050761">
    <property type="component" value="Unassembled WGS sequence"/>
</dbReference>
<evidence type="ECO:0000313" key="3">
    <source>
        <dbReference type="Proteomes" id="UP000050761"/>
    </source>
</evidence>
<proteinExistence type="predicted"/>
<feature type="region of interest" description="Disordered" evidence="1">
    <location>
        <begin position="62"/>
        <end position="87"/>
    </location>
</feature>
<evidence type="ECO:0000313" key="4">
    <source>
        <dbReference type="WBParaSite" id="HPBE_0000092401-mRNA-1"/>
    </source>
</evidence>
<sequence length="189" mass="21330">MESRSPLWAPYTASRLGLGWKRYLVRSICTAARRFAIGRAPVASGKTLEMAVTAGPPLWEEPSLRARKTPEFESERTSAAVSAESMMRTQQKSSAAELFVHRLEGDGERKRRRRQATSSARFGRAPPQTARLRSDRWLVYLDNRRHSSRFELILSDVSATTVRVQSGWPERLGGVRCGRHSRSHPTNLP</sequence>
<evidence type="ECO:0000313" key="2">
    <source>
        <dbReference type="EMBL" id="VDO19307.1"/>
    </source>
</evidence>
<reference evidence="4" key="2">
    <citation type="submission" date="2019-09" db="UniProtKB">
        <authorList>
            <consortium name="WormBaseParasite"/>
        </authorList>
    </citation>
    <scope>IDENTIFICATION</scope>
</reference>